<dbReference type="Pfam" id="PF00171">
    <property type="entry name" value="Aldedh"/>
    <property type="match status" value="1"/>
</dbReference>
<dbReference type="Gene3D" id="3.40.309.10">
    <property type="entry name" value="Aldehyde Dehydrogenase, Chain A, domain 2"/>
    <property type="match status" value="1"/>
</dbReference>
<organism evidence="6 7">
    <name type="scientific">Agromyces seonyuensis</name>
    <dbReference type="NCBI Taxonomy" id="2662446"/>
    <lineage>
        <taxon>Bacteria</taxon>
        <taxon>Bacillati</taxon>
        <taxon>Actinomycetota</taxon>
        <taxon>Actinomycetes</taxon>
        <taxon>Micrococcales</taxon>
        <taxon>Microbacteriaceae</taxon>
        <taxon>Agromyces</taxon>
    </lineage>
</organism>
<dbReference type="EMBL" id="WSTA01000008">
    <property type="protein sequence ID" value="MWB97559.1"/>
    <property type="molecule type" value="Genomic_DNA"/>
</dbReference>
<dbReference type="FunFam" id="3.40.605.10:FF:000007">
    <property type="entry name" value="NAD/NADP-dependent betaine aldehyde dehydrogenase"/>
    <property type="match status" value="1"/>
</dbReference>
<protein>
    <submittedName>
        <fullName evidence="6">Aldehyde dehydrogenase family protein</fullName>
    </submittedName>
</protein>
<dbReference type="InterPro" id="IPR016161">
    <property type="entry name" value="Ald_DH/histidinol_DH"/>
</dbReference>
<dbReference type="Proteomes" id="UP000438182">
    <property type="component" value="Unassembled WGS sequence"/>
</dbReference>
<comment type="caution">
    <text evidence="6">The sequence shown here is derived from an EMBL/GenBank/DDBJ whole genome shotgun (WGS) entry which is preliminary data.</text>
</comment>
<dbReference type="InterPro" id="IPR016162">
    <property type="entry name" value="Ald_DH_N"/>
</dbReference>
<dbReference type="PANTHER" id="PTHR42804:SF1">
    <property type="entry name" value="ALDEHYDE DEHYDROGENASE-RELATED"/>
    <property type="match status" value="1"/>
</dbReference>
<evidence type="ECO:0000256" key="2">
    <source>
        <dbReference type="ARBA" id="ARBA00023002"/>
    </source>
</evidence>
<proteinExistence type="inferred from homology"/>
<accession>A0A6I4P0M6</accession>
<dbReference type="InterPro" id="IPR015590">
    <property type="entry name" value="Aldehyde_DH_dom"/>
</dbReference>
<feature type="domain" description="Aldehyde dehydrogenase" evidence="5">
    <location>
        <begin position="23"/>
        <end position="484"/>
    </location>
</feature>
<dbReference type="InterPro" id="IPR029510">
    <property type="entry name" value="Ald_DH_CS_GLU"/>
</dbReference>
<dbReference type="InterPro" id="IPR016163">
    <property type="entry name" value="Ald_DH_C"/>
</dbReference>
<dbReference type="FunFam" id="3.40.309.10:FF:000009">
    <property type="entry name" value="Aldehyde dehydrogenase A"/>
    <property type="match status" value="1"/>
</dbReference>
<dbReference type="SUPFAM" id="SSF53720">
    <property type="entry name" value="ALDH-like"/>
    <property type="match status" value="1"/>
</dbReference>
<dbReference type="AlphaFoldDB" id="A0A6I4P0M6"/>
<feature type="active site" evidence="3">
    <location>
        <position position="260"/>
    </location>
</feature>
<evidence type="ECO:0000313" key="7">
    <source>
        <dbReference type="Proteomes" id="UP000438182"/>
    </source>
</evidence>
<comment type="similarity">
    <text evidence="1 4">Belongs to the aldehyde dehydrogenase family.</text>
</comment>
<evidence type="ECO:0000256" key="4">
    <source>
        <dbReference type="RuleBase" id="RU003345"/>
    </source>
</evidence>
<dbReference type="CDD" id="cd07139">
    <property type="entry name" value="ALDH_AldA-Rv0768"/>
    <property type="match status" value="1"/>
</dbReference>
<evidence type="ECO:0000259" key="5">
    <source>
        <dbReference type="Pfam" id="PF00171"/>
    </source>
</evidence>
<evidence type="ECO:0000256" key="1">
    <source>
        <dbReference type="ARBA" id="ARBA00009986"/>
    </source>
</evidence>
<reference evidence="6 7" key="1">
    <citation type="submission" date="2019-12" db="EMBL/GenBank/DDBJ databases">
        <authorList>
            <person name="Kim Y.S."/>
        </authorList>
    </citation>
    <scope>NUCLEOTIDE SEQUENCE [LARGE SCALE GENOMIC DNA]</scope>
    <source>
        <strain evidence="6 7">MMS17-SY077</strain>
    </source>
</reference>
<name>A0A6I4P0M6_9MICO</name>
<evidence type="ECO:0000256" key="3">
    <source>
        <dbReference type="PROSITE-ProRule" id="PRU10007"/>
    </source>
</evidence>
<keyword evidence="2 4" id="KW-0560">Oxidoreductase</keyword>
<gene>
    <name evidence="6" type="ORF">GB864_03175</name>
</gene>
<dbReference type="PANTHER" id="PTHR42804">
    <property type="entry name" value="ALDEHYDE DEHYDROGENASE"/>
    <property type="match status" value="1"/>
</dbReference>
<dbReference type="GO" id="GO:0016620">
    <property type="term" value="F:oxidoreductase activity, acting on the aldehyde or oxo group of donors, NAD or NADP as acceptor"/>
    <property type="evidence" value="ECO:0007669"/>
    <property type="project" value="InterPro"/>
</dbReference>
<dbReference type="Gene3D" id="3.40.605.10">
    <property type="entry name" value="Aldehyde Dehydrogenase, Chain A, domain 1"/>
    <property type="match status" value="1"/>
</dbReference>
<keyword evidence="7" id="KW-1185">Reference proteome</keyword>
<evidence type="ECO:0000313" key="6">
    <source>
        <dbReference type="EMBL" id="MWB97559.1"/>
    </source>
</evidence>
<sequence>MLTVRGTPISLQHPDSLYIDGEWRAATGERKLDVIDAATEEVFLQIGETSTQDMDAAIAAARRAFDHSPWPFLEPKERAEYLRKFAAGMRARAEQLATFWSREVGATYRMAVPSMSRVPALFDYYADLAETYEWEKRDQPEFSAFGVVVSEPVGVVGAIVAWNTPLSLAAYKIAPALLAGCTIVLKAPPESPGELYLLAEIADEIGLPKGVFNVVNGHRGVSEQLVRDPRVDKVAFTGSSPVGRQIASAAGERLARFTLELGGKSAAVVLDDYDLGTAAAAIAQQECSISGQVCMSLTRVIVSKHRHDEMAAALGAAFGAKRVGDPFDPETDLGPVAMAKQQQSVLNHIEAGKREGATLVAGGGVPSHFERGYFIEPTVFANVDNASTIAQEEIFGPVLSVIPAENEEHAIQLANETQYGLNNAVFTDDVERAWYATRRFRSGTAGNNGFKTDTRMGFGGFKQSGVGREGGIQGLAPYLETKTILLDGVPKRFQ</sequence>
<dbReference type="PROSITE" id="PS00687">
    <property type="entry name" value="ALDEHYDE_DEHYDR_GLU"/>
    <property type="match status" value="1"/>
</dbReference>